<dbReference type="Gene3D" id="2.60.40.10">
    <property type="entry name" value="Immunoglobulins"/>
    <property type="match status" value="1"/>
</dbReference>
<dbReference type="AlphaFoldDB" id="A0ABD2PTI7"/>
<dbReference type="InterPro" id="IPR036116">
    <property type="entry name" value="FN3_sf"/>
</dbReference>
<name>A0ABD2PTI7_9PLAT</name>
<dbReference type="PROSITE" id="PS50853">
    <property type="entry name" value="FN3"/>
    <property type="match status" value="1"/>
</dbReference>
<comment type="caution">
    <text evidence="3">The sequence shown here is derived from an EMBL/GenBank/DDBJ whole genome shotgun (WGS) entry which is preliminary data.</text>
</comment>
<dbReference type="Proteomes" id="UP001626550">
    <property type="component" value="Unassembled WGS sequence"/>
</dbReference>
<proteinExistence type="predicted"/>
<dbReference type="PANTHER" id="PTHR46708">
    <property type="entry name" value="TENASCIN"/>
    <property type="match status" value="1"/>
</dbReference>
<evidence type="ECO:0000256" key="1">
    <source>
        <dbReference type="ARBA" id="ARBA00022737"/>
    </source>
</evidence>
<gene>
    <name evidence="3" type="ORF">Ciccas_010675</name>
</gene>
<feature type="domain" description="Fibronectin type-III" evidence="2">
    <location>
        <begin position="178"/>
        <end position="265"/>
    </location>
</feature>
<dbReference type="InterPro" id="IPR013783">
    <property type="entry name" value="Ig-like_fold"/>
</dbReference>
<evidence type="ECO:0000313" key="3">
    <source>
        <dbReference type="EMBL" id="KAL3310756.1"/>
    </source>
</evidence>
<dbReference type="EMBL" id="JBJKFK010002674">
    <property type="protein sequence ID" value="KAL3310756.1"/>
    <property type="molecule type" value="Genomic_DNA"/>
</dbReference>
<reference evidence="3 4" key="1">
    <citation type="submission" date="2024-11" db="EMBL/GenBank/DDBJ databases">
        <title>Adaptive evolution of stress response genes in parasites aligns with host niche diversity.</title>
        <authorList>
            <person name="Hahn C."/>
            <person name="Resl P."/>
        </authorList>
    </citation>
    <scope>NUCLEOTIDE SEQUENCE [LARGE SCALE GENOMIC DNA]</scope>
    <source>
        <strain evidence="3">EGGRZ-B1_66</strain>
        <tissue evidence="3">Body</tissue>
    </source>
</reference>
<keyword evidence="4" id="KW-1185">Reference proteome</keyword>
<dbReference type="PANTHER" id="PTHR46708:SF2">
    <property type="entry name" value="FIBRONECTIN TYPE-III DOMAIN-CONTAINING PROTEIN"/>
    <property type="match status" value="1"/>
</dbReference>
<dbReference type="SUPFAM" id="SSF49265">
    <property type="entry name" value="Fibronectin type III"/>
    <property type="match status" value="1"/>
</dbReference>
<protein>
    <recommendedName>
        <fullName evidence="2">Fibronectin type-III domain-containing protein</fullName>
    </recommendedName>
</protein>
<evidence type="ECO:0000313" key="4">
    <source>
        <dbReference type="Proteomes" id="UP001626550"/>
    </source>
</evidence>
<organism evidence="3 4">
    <name type="scientific">Cichlidogyrus casuarinus</name>
    <dbReference type="NCBI Taxonomy" id="1844966"/>
    <lineage>
        <taxon>Eukaryota</taxon>
        <taxon>Metazoa</taxon>
        <taxon>Spiralia</taxon>
        <taxon>Lophotrochozoa</taxon>
        <taxon>Platyhelminthes</taxon>
        <taxon>Monogenea</taxon>
        <taxon>Monopisthocotylea</taxon>
        <taxon>Dactylogyridea</taxon>
        <taxon>Ancyrocephalidae</taxon>
        <taxon>Cichlidogyrus</taxon>
    </lineage>
</organism>
<keyword evidence="1" id="KW-0677">Repeat</keyword>
<sequence>MEWKFSSPDPGNNYVFYLKAESASTSPVVIPVKQGASRVAISSLTPCKNYQLTIIADKNSVLTQVKMEFTIPANVPSPVNELKIVAENSLRIEIVAVDPTVKSTCGDYRYYFNVIDSTTSIGVFSGMSLRPYISTDSLTADSSYEIQVYSVELNSRQKSKTIVKSYTNTAREASSFMAPDYLYATNITTSSAIFSWAPVTRSTAYLFTYWSGEVEPQKISLGDVTTRSINDLQSCTYYQATVQSLLEVAIGATGEDLSGNQAKYLLLQTLPRAYTKPIEYQLEHLESTNAIFAFTLDEKAFDSCGDYVIQLVLSSDSNQNRSFSIKYRSK</sequence>
<evidence type="ECO:0000259" key="2">
    <source>
        <dbReference type="PROSITE" id="PS50853"/>
    </source>
</evidence>
<dbReference type="InterPro" id="IPR003961">
    <property type="entry name" value="FN3_dom"/>
</dbReference>
<accession>A0ABD2PTI7</accession>
<dbReference type="InterPro" id="IPR050991">
    <property type="entry name" value="ECM_Regulatory_Proteins"/>
</dbReference>